<feature type="transmembrane region" description="Helical" evidence="9">
    <location>
        <begin position="38"/>
        <end position="56"/>
    </location>
</feature>
<dbReference type="PANTHER" id="PTHR33695">
    <property type="entry name" value="LIPOPROTEIN SIGNAL PEPTIDASE"/>
    <property type="match status" value="1"/>
</dbReference>
<comment type="function">
    <text evidence="9">This protein specifically catalyzes the removal of signal peptides from prolipoproteins.</text>
</comment>
<keyword evidence="12" id="KW-1185">Reference proteome</keyword>
<dbReference type="AlphaFoldDB" id="A0A2M9D8J7"/>
<keyword evidence="8 9" id="KW-0472">Membrane</keyword>
<comment type="caution">
    <text evidence="11">The sequence shown here is derived from an EMBL/GenBank/DDBJ whole genome shotgun (WGS) entry which is preliminary data.</text>
</comment>
<evidence type="ECO:0000256" key="3">
    <source>
        <dbReference type="ARBA" id="ARBA00022670"/>
    </source>
</evidence>
<gene>
    <name evidence="9" type="primary">lspA</name>
    <name evidence="11" type="ORF">CLV85_1235</name>
</gene>
<evidence type="ECO:0000313" key="12">
    <source>
        <dbReference type="Proteomes" id="UP000231742"/>
    </source>
</evidence>
<evidence type="ECO:0000256" key="6">
    <source>
        <dbReference type="ARBA" id="ARBA00022801"/>
    </source>
</evidence>
<evidence type="ECO:0000313" key="11">
    <source>
        <dbReference type="EMBL" id="PJJ82047.1"/>
    </source>
</evidence>
<keyword evidence="2 9" id="KW-1003">Cell membrane</keyword>
<dbReference type="GO" id="GO:0006508">
    <property type="term" value="P:proteolysis"/>
    <property type="evidence" value="ECO:0007669"/>
    <property type="project" value="UniProtKB-KW"/>
</dbReference>
<keyword evidence="7 9" id="KW-1133">Transmembrane helix</keyword>
<evidence type="ECO:0000256" key="5">
    <source>
        <dbReference type="ARBA" id="ARBA00022750"/>
    </source>
</evidence>
<sequence>MTAVVAATGKNGLMTENLDPAAATPAPAPTATRAPRRLLVGLFALAAFVIAADQLSKWWAEANLSGGENIPIIGDLLSFQLVYNPGAAFSLAEEFTWVLTIIAAIAVVAITWYAWTVQSRAWAVALGMLLGGAITHLGDRLFRDPGFARGHVVDFINYNGYFIGNIADIALVGGAIMIVIISIMGIAAKPEPATTGDADAATTPTTTG</sequence>
<comment type="pathway">
    <text evidence="9">Protein modification; lipoprotein biosynthesis (signal peptide cleavage).</text>
</comment>
<keyword evidence="3 9" id="KW-0645">Protease</keyword>
<dbReference type="EMBL" id="PGFH01000001">
    <property type="protein sequence ID" value="PJJ82047.1"/>
    <property type="molecule type" value="Genomic_DNA"/>
</dbReference>
<accession>A0A2M9D8J7</accession>
<dbReference type="PANTHER" id="PTHR33695:SF1">
    <property type="entry name" value="LIPOPROTEIN SIGNAL PEPTIDASE"/>
    <property type="match status" value="1"/>
</dbReference>
<keyword evidence="4 9" id="KW-0812">Transmembrane</keyword>
<reference evidence="11 12" key="1">
    <citation type="submission" date="2017-11" db="EMBL/GenBank/DDBJ databases">
        <title>Genomic Encyclopedia of Archaeal and Bacterial Type Strains, Phase II (KMG-II): From Individual Species to Whole Genera.</title>
        <authorList>
            <person name="Goeker M."/>
        </authorList>
    </citation>
    <scope>NUCLEOTIDE SEQUENCE [LARGE SCALE GENOMIC DNA]</scope>
    <source>
        <strain evidence="11 12">DSM 16400</strain>
    </source>
</reference>
<feature type="active site" evidence="9">
    <location>
        <position position="168"/>
    </location>
</feature>
<keyword evidence="6 9" id="KW-0378">Hydrolase</keyword>
<dbReference type="EC" id="3.4.23.36" evidence="9"/>
<keyword evidence="5 9" id="KW-0064">Aspartyl protease</keyword>
<dbReference type="GO" id="GO:0005886">
    <property type="term" value="C:plasma membrane"/>
    <property type="evidence" value="ECO:0007669"/>
    <property type="project" value="UniProtKB-SubCell"/>
</dbReference>
<evidence type="ECO:0000256" key="4">
    <source>
        <dbReference type="ARBA" id="ARBA00022692"/>
    </source>
</evidence>
<protein>
    <recommendedName>
        <fullName evidence="9">Lipoprotein signal peptidase</fullName>
        <ecNumber evidence="9">3.4.23.36</ecNumber>
    </recommendedName>
    <alternativeName>
        <fullName evidence="9">Prolipoprotein signal peptidase</fullName>
    </alternativeName>
    <alternativeName>
        <fullName evidence="9">Signal peptidase II</fullName>
        <shortName evidence="9">SPase II</shortName>
    </alternativeName>
</protein>
<evidence type="ECO:0000256" key="7">
    <source>
        <dbReference type="ARBA" id="ARBA00022989"/>
    </source>
</evidence>
<comment type="catalytic activity">
    <reaction evidence="9">
        <text>Release of signal peptides from bacterial membrane prolipoproteins. Hydrolyzes -Xaa-Yaa-Zaa-|-(S,diacylglyceryl)Cys-, in which Xaa is hydrophobic (preferably Leu), and Yaa (Ala or Ser) and Zaa (Gly or Ala) have small, neutral side chains.</text>
        <dbReference type="EC" id="3.4.23.36"/>
    </reaction>
</comment>
<evidence type="ECO:0000256" key="10">
    <source>
        <dbReference type="RuleBase" id="RU004181"/>
    </source>
</evidence>
<evidence type="ECO:0000256" key="9">
    <source>
        <dbReference type="HAMAP-Rule" id="MF_00161"/>
    </source>
</evidence>
<feature type="transmembrane region" description="Helical" evidence="9">
    <location>
        <begin position="158"/>
        <end position="181"/>
    </location>
</feature>
<dbReference type="HAMAP" id="MF_00161">
    <property type="entry name" value="LspA"/>
    <property type="match status" value="1"/>
</dbReference>
<evidence type="ECO:0000256" key="1">
    <source>
        <dbReference type="ARBA" id="ARBA00006139"/>
    </source>
</evidence>
<name>A0A2M9D8J7_9MICO</name>
<dbReference type="Pfam" id="PF01252">
    <property type="entry name" value="Peptidase_A8"/>
    <property type="match status" value="1"/>
</dbReference>
<dbReference type="PRINTS" id="PR00781">
    <property type="entry name" value="LIPOSIGPTASE"/>
</dbReference>
<dbReference type="Proteomes" id="UP000231742">
    <property type="component" value="Unassembled WGS sequence"/>
</dbReference>
<dbReference type="InterPro" id="IPR001872">
    <property type="entry name" value="Peptidase_A8"/>
</dbReference>
<feature type="transmembrane region" description="Helical" evidence="9">
    <location>
        <begin position="95"/>
        <end position="114"/>
    </location>
</feature>
<comment type="subcellular location">
    <subcellularLocation>
        <location evidence="9">Cell membrane</location>
        <topology evidence="9">Multi-pass membrane protein</topology>
    </subcellularLocation>
</comment>
<comment type="similarity">
    <text evidence="1 9 10">Belongs to the peptidase A8 family.</text>
</comment>
<evidence type="ECO:0000256" key="2">
    <source>
        <dbReference type="ARBA" id="ARBA00022475"/>
    </source>
</evidence>
<dbReference type="UniPathway" id="UPA00665"/>
<dbReference type="GO" id="GO:0004190">
    <property type="term" value="F:aspartic-type endopeptidase activity"/>
    <property type="evidence" value="ECO:0007669"/>
    <property type="project" value="UniProtKB-UniRule"/>
</dbReference>
<organism evidence="11 12">
    <name type="scientific">Salinibacterium amurskyense</name>
    <dbReference type="NCBI Taxonomy" id="205941"/>
    <lineage>
        <taxon>Bacteria</taxon>
        <taxon>Bacillati</taxon>
        <taxon>Actinomycetota</taxon>
        <taxon>Actinomycetes</taxon>
        <taxon>Micrococcales</taxon>
        <taxon>Microbacteriaceae</taxon>
        <taxon>Salinibacterium</taxon>
    </lineage>
</organism>
<feature type="active site" evidence="9">
    <location>
        <position position="154"/>
    </location>
</feature>
<feature type="transmembrane region" description="Helical" evidence="9">
    <location>
        <begin position="121"/>
        <end position="138"/>
    </location>
</feature>
<proteinExistence type="inferred from homology"/>
<evidence type="ECO:0000256" key="8">
    <source>
        <dbReference type="ARBA" id="ARBA00023136"/>
    </source>
</evidence>